<dbReference type="InterPro" id="IPR003856">
    <property type="entry name" value="LPS_length_determ_N"/>
</dbReference>
<dbReference type="Proteomes" id="UP000027731">
    <property type="component" value="Unassembled WGS sequence"/>
</dbReference>
<sequence length="206" mass="22535">MNNKYTLKSIGSILIKNIFLIAICGVLFGGLFGFIAKHRQTTTYIADRSIIISHDKAASRTTNSQVLADQNMIPTYQDVIDNPMITSNARKYLSKDIKKEYSSDRIAHIVEANAKPNSLVINISARTDSAKASVEIVNAVSKSMKDKLPEIDKRAGNVQLLAKSTINSVDSITKPSFKKYVAVGSALGILIGMVIAFSVTTWKKLI</sequence>
<evidence type="ECO:0000256" key="6">
    <source>
        <dbReference type="SAM" id="Phobius"/>
    </source>
</evidence>
<dbReference type="EMBL" id="JOSX01000013">
    <property type="protein sequence ID" value="KEK15519.1"/>
    <property type="molecule type" value="Genomic_DNA"/>
</dbReference>
<feature type="transmembrane region" description="Helical" evidence="6">
    <location>
        <begin position="13"/>
        <end position="35"/>
    </location>
</feature>
<comment type="subcellular location">
    <subcellularLocation>
        <location evidence="1">Cell membrane</location>
        <topology evidence="1">Multi-pass membrane protein</topology>
    </subcellularLocation>
</comment>
<gene>
    <name evidence="8" type="ORF">LR3_07020</name>
</gene>
<dbReference type="GO" id="GO:0005886">
    <property type="term" value="C:plasma membrane"/>
    <property type="evidence" value="ECO:0007669"/>
    <property type="project" value="UniProtKB-SubCell"/>
</dbReference>
<evidence type="ECO:0000256" key="2">
    <source>
        <dbReference type="ARBA" id="ARBA00022475"/>
    </source>
</evidence>
<keyword evidence="3 6" id="KW-0812">Transmembrane</keyword>
<comment type="caution">
    <text evidence="8">The sequence shown here is derived from an EMBL/GenBank/DDBJ whole genome shotgun (WGS) entry which is preliminary data.</text>
</comment>
<evidence type="ECO:0000256" key="3">
    <source>
        <dbReference type="ARBA" id="ARBA00022692"/>
    </source>
</evidence>
<proteinExistence type="predicted"/>
<evidence type="ECO:0000256" key="1">
    <source>
        <dbReference type="ARBA" id="ARBA00004651"/>
    </source>
</evidence>
<dbReference type="AlphaFoldDB" id="A0A073JPN0"/>
<evidence type="ECO:0000256" key="5">
    <source>
        <dbReference type="ARBA" id="ARBA00023136"/>
    </source>
</evidence>
<organism evidence="8 9">
    <name type="scientific">Limosilactobacillus reuteri</name>
    <name type="common">Lactobacillus reuteri</name>
    <dbReference type="NCBI Taxonomy" id="1598"/>
    <lineage>
        <taxon>Bacteria</taxon>
        <taxon>Bacillati</taxon>
        <taxon>Bacillota</taxon>
        <taxon>Bacilli</taxon>
        <taxon>Lactobacillales</taxon>
        <taxon>Lactobacillaceae</taxon>
        <taxon>Limosilactobacillus</taxon>
    </lineage>
</organism>
<evidence type="ECO:0000259" key="7">
    <source>
        <dbReference type="Pfam" id="PF02706"/>
    </source>
</evidence>
<dbReference type="Pfam" id="PF02706">
    <property type="entry name" value="Wzz"/>
    <property type="match status" value="1"/>
</dbReference>
<keyword evidence="2" id="KW-1003">Cell membrane</keyword>
<keyword evidence="4 6" id="KW-1133">Transmembrane helix</keyword>
<keyword evidence="5 6" id="KW-0472">Membrane</keyword>
<feature type="transmembrane region" description="Helical" evidence="6">
    <location>
        <begin position="180"/>
        <end position="202"/>
    </location>
</feature>
<evidence type="ECO:0000313" key="8">
    <source>
        <dbReference type="EMBL" id="KEK15519.1"/>
    </source>
</evidence>
<dbReference type="PATRIC" id="fig|1598.90.peg.833"/>
<reference evidence="8 9" key="1">
    <citation type="submission" date="2014-06" db="EMBL/GenBank/DDBJ databases">
        <title>Genetic determinant of reutericyclin biosynthesis of Lactobacillus reuteri.</title>
        <authorList>
            <person name="Lin X."/>
            <person name="Duar R."/>
            <person name="Walter J."/>
            <person name="Gaenzle M."/>
        </authorList>
    </citation>
    <scope>NUCLEOTIDE SEQUENCE [LARGE SCALE GENOMIC DNA]</scope>
    <source>
        <strain evidence="8 9">LTH2584</strain>
    </source>
</reference>
<feature type="domain" description="Polysaccharide chain length determinant N-terminal" evidence="7">
    <location>
        <begin position="6"/>
        <end position="89"/>
    </location>
</feature>
<evidence type="ECO:0000313" key="9">
    <source>
        <dbReference type="Proteomes" id="UP000027731"/>
    </source>
</evidence>
<protein>
    <recommendedName>
        <fullName evidence="7">Polysaccharide chain length determinant N-terminal domain-containing protein</fullName>
    </recommendedName>
</protein>
<name>A0A073JPN0_LIMRT</name>
<accession>A0A073JPN0</accession>
<evidence type="ECO:0000256" key="4">
    <source>
        <dbReference type="ARBA" id="ARBA00022989"/>
    </source>
</evidence>